<gene>
    <name evidence="5" type="ORF">PENVUL_c019G05182</name>
</gene>
<evidence type="ECO:0000259" key="4">
    <source>
        <dbReference type="Pfam" id="PF05368"/>
    </source>
</evidence>
<dbReference type="OrthoDB" id="10000533at2759"/>
<dbReference type="InterPro" id="IPR036291">
    <property type="entry name" value="NAD(P)-bd_dom_sf"/>
</dbReference>
<evidence type="ECO:0000256" key="1">
    <source>
        <dbReference type="ARBA" id="ARBA00005725"/>
    </source>
</evidence>
<keyword evidence="6" id="KW-1185">Reference proteome</keyword>
<organism evidence="5 6">
    <name type="scientific">Penicillium vulpinum</name>
    <dbReference type="NCBI Taxonomy" id="29845"/>
    <lineage>
        <taxon>Eukaryota</taxon>
        <taxon>Fungi</taxon>
        <taxon>Dikarya</taxon>
        <taxon>Ascomycota</taxon>
        <taxon>Pezizomycotina</taxon>
        <taxon>Eurotiomycetes</taxon>
        <taxon>Eurotiomycetidae</taxon>
        <taxon>Eurotiales</taxon>
        <taxon>Aspergillaceae</taxon>
        <taxon>Penicillium</taxon>
    </lineage>
</organism>
<evidence type="ECO:0000313" key="5">
    <source>
        <dbReference type="EMBL" id="OQE06164.1"/>
    </source>
</evidence>
<evidence type="ECO:0000256" key="2">
    <source>
        <dbReference type="ARBA" id="ARBA00022857"/>
    </source>
</evidence>
<dbReference type="SUPFAM" id="SSF51735">
    <property type="entry name" value="NAD(P)-binding Rossmann-fold domains"/>
    <property type="match status" value="1"/>
</dbReference>
<keyword evidence="2" id="KW-0521">NADP</keyword>
<dbReference type="PANTHER" id="PTHR47706:SF4">
    <property type="entry name" value="NMRA-LIKE DOMAIN-CONTAINING PROTEIN"/>
    <property type="match status" value="1"/>
</dbReference>
<dbReference type="AlphaFoldDB" id="A0A1V6RXE6"/>
<dbReference type="Proteomes" id="UP000191518">
    <property type="component" value="Unassembled WGS sequence"/>
</dbReference>
<feature type="domain" description="NmrA-like" evidence="4">
    <location>
        <begin position="4"/>
        <end position="211"/>
    </location>
</feature>
<dbReference type="InterPro" id="IPR008030">
    <property type="entry name" value="NmrA-like"/>
</dbReference>
<dbReference type="GO" id="GO:0016491">
    <property type="term" value="F:oxidoreductase activity"/>
    <property type="evidence" value="ECO:0007669"/>
    <property type="project" value="UniProtKB-KW"/>
</dbReference>
<dbReference type="PANTHER" id="PTHR47706">
    <property type="entry name" value="NMRA-LIKE FAMILY PROTEIN"/>
    <property type="match status" value="1"/>
</dbReference>
<dbReference type="STRING" id="29845.A0A1V6RXE6"/>
<keyword evidence="3" id="KW-0560">Oxidoreductase</keyword>
<dbReference type="Gene3D" id="3.40.50.720">
    <property type="entry name" value="NAD(P)-binding Rossmann-like Domain"/>
    <property type="match status" value="1"/>
</dbReference>
<evidence type="ECO:0000256" key="3">
    <source>
        <dbReference type="ARBA" id="ARBA00023002"/>
    </source>
</evidence>
<accession>A0A1V6RXE6</accession>
<comment type="caution">
    <text evidence="5">The sequence shown here is derived from an EMBL/GenBank/DDBJ whole genome shotgun (WGS) entry which is preliminary data.</text>
</comment>
<reference evidence="6" key="1">
    <citation type="journal article" date="2017" name="Nat. Microbiol.">
        <title>Global analysis of biosynthetic gene clusters reveals vast potential of secondary metabolite production in Penicillium species.</title>
        <authorList>
            <person name="Nielsen J.C."/>
            <person name="Grijseels S."/>
            <person name="Prigent S."/>
            <person name="Ji B."/>
            <person name="Dainat J."/>
            <person name="Nielsen K.F."/>
            <person name="Frisvad J.C."/>
            <person name="Workman M."/>
            <person name="Nielsen J."/>
        </authorList>
    </citation>
    <scope>NUCLEOTIDE SEQUENCE [LARGE SCALE GENOMIC DNA]</scope>
    <source>
        <strain evidence="6">IBT 29486</strain>
    </source>
</reference>
<dbReference type="EMBL" id="MDYP01000019">
    <property type="protein sequence ID" value="OQE06164.1"/>
    <property type="molecule type" value="Genomic_DNA"/>
</dbReference>
<name>A0A1V6RXE6_9EURO</name>
<dbReference type="Pfam" id="PF05368">
    <property type="entry name" value="NmrA"/>
    <property type="match status" value="1"/>
</dbReference>
<sequence>MVVVAVAGGTGDLGQLIVDSLLATGKHVVYSLTRRAPASAHLTTGPNGKQYSTIVQTDYMEEKAITAILEERSVHTVICALNVDFEDVSNAQLRLIRAAAATTCVRRFAPSEFNVDYDLPDSVLPYPEKRFHVAARREIEKTMLEYTYFCCGMFMDYYGMPRIKSPLRPMYSILDLQHNIIYIPGDGSATMAVTMANDVGRYVAAAVDLPEWPRVLNIIGSQLIVKHLADLAIEARKPQQVHVEWYPIQQYLDHKVPTLPSNEPIIHHFPGGEPQLRALLCDLDAAVGLGAYDIAHVEGSRNLVEVLGDSVEKPMSIEKMMEMVWGQV</sequence>
<protein>
    <recommendedName>
        <fullName evidence="4">NmrA-like domain-containing protein</fullName>
    </recommendedName>
</protein>
<dbReference type="InterPro" id="IPR051609">
    <property type="entry name" value="NmrA/Isoflavone_reductase-like"/>
</dbReference>
<evidence type="ECO:0000313" key="6">
    <source>
        <dbReference type="Proteomes" id="UP000191518"/>
    </source>
</evidence>
<proteinExistence type="inferred from homology"/>
<comment type="similarity">
    <text evidence="1">Belongs to the NmrA-type oxidoreductase family. Isoflavone reductase subfamily.</text>
</comment>